<accession>A0A131Y0R6</accession>
<keyword evidence="4" id="KW-0963">Cytoplasm</keyword>
<evidence type="ECO:0000256" key="5">
    <source>
        <dbReference type="ARBA" id="ARBA00022829"/>
    </source>
</evidence>
<feature type="region of interest" description="Disordered" evidence="8">
    <location>
        <begin position="552"/>
        <end position="586"/>
    </location>
</feature>
<feature type="compositionally biased region" description="Polar residues" evidence="8">
    <location>
        <begin position="604"/>
        <end position="620"/>
    </location>
</feature>
<comment type="subcellular location">
    <subcellularLocation>
        <location evidence="2">Cytoplasm</location>
        <location evidence="2">Cytoskeleton</location>
        <location evidence="2">Spindle</location>
    </subcellularLocation>
    <subcellularLocation>
        <location evidence="1">Nucleus</location>
    </subcellularLocation>
</comment>
<feature type="compositionally biased region" description="Basic and acidic residues" evidence="8">
    <location>
        <begin position="70"/>
        <end position="82"/>
    </location>
</feature>
<feature type="compositionally biased region" description="Polar residues" evidence="8">
    <location>
        <begin position="223"/>
        <end position="244"/>
    </location>
</feature>
<name>A0A131Y0R6_IXORI</name>
<dbReference type="GO" id="GO:1990385">
    <property type="term" value="C:meiotic spindle midzone"/>
    <property type="evidence" value="ECO:0007669"/>
    <property type="project" value="TreeGrafter"/>
</dbReference>
<dbReference type="GO" id="GO:0051310">
    <property type="term" value="P:metaphase chromosome alignment"/>
    <property type="evidence" value="ECO:0007669"/>
    <property type="project" value="TreeGrafter"/>
</dbReference>
<evidence type="ECO:0000256" key="3">
    <source>
        <dbReference type="ARBA" id="ARBA00010042"/>
    </source>
</evidence>
<feature type="compositionally biased region" description="Low complexity" evidence="8">
    <location>
        <begin position="363"/>
        <end position="374"/>
    </location>
</feature>
<dbReference type="GO" id="GO:0000776">
    <property type="term" value="C:kinetochore"/>
    <property type="evidence" value="ECO:0007669"/>
    <property type="project" value="TreeGrafter"/>
</dbReference>
<evidence type="ECO:0000313" key="10">
    <source>
        <dbReference type="EMBL" id="JAP71471.1"/>
    </source>
</evidence>
<feature type="domain" description="Inner centromere protein ARK-binding" evidence="9">
    <location>
        <begin position="643"/>
        <end position="699"/>
    </location>
</feature>
<evidence type="ECO:0000256" key="1">
    <source>
        <dbReference type="ARBA" id="ARBA00004123"/>
    </source>
</evidence>
<feature type="compositionally biased region" description="Polar residues" evidence="8">
    <location>
        <begin position="257"/>
        <end position="273"/>
    </location>
</feature>
<reference evidence="10" key="1">
    <citation type="submission" date="2016-02" db="EMBL/GenBank/DDBJ databases">
        <title>RNAseq analyses of the midgut from blood- or serum-fed Ixodes ricinus ticks.</title>
        <authorList>
            <person name="Perner J."/>
            <person name="Provaznik J."/>
            <person name="Schrenkova J."/>
            <person name="Urbanova V."/>
            <person name="Ribeiro J.M."/>
            <person name="Kopacek P."/>
        </authorList>
    </citation>
    <scope>NUCLEOTIDE SEQUENCE</scope>
    <source>
        <tissue evidence="10">Gut</tissue>
    </source>
</reference>
<feature type="compositionally biased region" description="Acidic residues" evidence="8">
    <location>
        <begin position="639"/>
        <end position="654"/>
    </location>
</feature>
<keyword evidence="6" id="KW-0206">Cytoskeleton</keyword>
<dbReference type="GO" id="GO:0000281">
    <property type="term" value="P:mitotic cytokinesis"/>
    <property type="evidence" value="ECO:0007669"/>
    <property type="project" value="TreeGrafter"/>
</dbReference>
<comment type="similarity">
    <text evidence="3">Belongs to the INCENP family.</text>
</comment>
<dbReference type="GO" id="GO:0030496">
    <property type="term" value="C:midbody"/>
    <property type="evidence" value="ECO:0007669"/>
    <property type="project" value="TreeGrafter"/>
</dbReference>
<feature type="region of interest" description="Disordered" evidence="8">
    <location>
        <begin position="209"/>
        <end position="525"/>
    </location>
</feature>
<feature type="region of interest" description="Disordered" evidence="8">
    <location>
        <begin position="30"/>
        <end position="191"/>
    </location>
</feature>
<evidence type="ECO:0000256" key="6">
    <source>
        <dbReference type="ARBA" id="ARBA00023212"/>
    </source>
</evidence>
<evidence type="ECO:0000256" key="7">
    <source>
        <dbReference type="ARBA" id="ARBA00023242"/>
    </source>
</evidence>
<evidence type="ECO:0000259" key="9">
    <source>
        <dbReference type="Pfam" id="PF03941"/>
    </source>
</evidence>
<dbReference type="AlphaFoldDB" id="A0A131Y0R6"/>
<sequence>YRSMANSYQCIEAELSALLRDIEEQAARNVKAVAPKSRKKLKPKVKQEKRSSGPARRSSLRRTTRASAKLVEKSSEPRKVKMEPVSPPSSDTDMGQENVDPRGGASDQTETAVVETITPAQDATPVAQASSRLQGTPLMTRSQTRQLQNAQGNVQHTGPDSTKAPPSAVPKAMRALQLGSPAKHTPTRTRQLFSPYAKCSVQEKARAFEQKLVKPVQPIPTPSRGTPSRGTPSRATPSRATPSRATPKATAIPTPVATPSTITRKALKRTSSSAEKRVMRSSTASQLEESEKRTAEDLSSTLTSGGEDDSDWQDSPAVKKFALPPSRPKVARGDPGAKAGKATSSKVLAGPKPGVPLIQLVRPSTSEPGTGPPSRLNPEQSRKRLHSKSPDVARKRTPSNSSDSEQQRKQDLLKMKTEAMKRDHEKKLAQVNAARQQREARKLEADRLRALKEQEKEEERRKKRAAFLQRKQSDRSLDVATLAATHKRKAESPAASLHPKFLSPAPKNPRNHGKQDADAAMLVFGQPNTSLSQKAKLNNSLQQQAMLNSLSKSFKSQASSVEEDSAPKAPIGTQAGTSKPNAAADSTFTMNSTFTVDAVCPDTPKQSNSTKPKSAATSYDITPHRSELPPAPNKHPDNYDIEDLDSGDETDDDSEPHKEVPAWATSVPLFRMVTAQHRARPAGSRMFGQIENLNLDNVFSVSKKYFHKRTSSAIWATKGHQQSFSVAT</sequence>
<dbReference type="InterPro" id="IPR005635">
    <property type="entry name" value="Inner_centromere_prot_ARK-bd"/>
</dbReference>
<feature type="compositionally biased region" description="Polar residues" evidence="8">
    <location>
        <begin position="574"/>
        <end position="586"/>
    </location>
</feature>
<dbReference type="PANTHER" id="PTHR13142">
    <property type="entry name" value="INNER CENTROMERE PROTEIN"/>
    <property type="match status" value="1"/>
</dbReference>
<keyword evidence="5" id="KW-0159">Chromosome partition</keyword>
<feature type="non-terminal residue" evidence="10">
    <location>
        <position position="1"/>
    </location>
</feature>
<dbReference type="PANTHER" id="PTHR13142:SF1">
    <property type="entry name" value="INNER CENTROMERE PROTEIN"/>
    <property type="match status" value="1"/>
</dbReference>
<dbReference type="GO" id="GO:0032133">
    <property type="term" value="C:chromosome passenger complex"/>
    <property type="evidence" value="ECO:0007669"/>
    <property type="project" value="TreeGrafter"/>
</dbReference>
<dbReference type="GO" id="GO:0051257">
    <property type="term" value="P:meiotic spindle midzone assembly"/>
    <property type="evidence" value="ECO:0007669"/>
    <property type="project" value="TreeGrafter"/>
</dbReference>
<keyword evidence="7" id="KW-0539">Nucleus</keyword>
<dbReference type="GO" id="GO:0005634">
    <property type="term" value="C:nucleus"/>
    <property type="evidence" value="ECO:0007669"/>
    <property type="project" value="UniProtKB-SubCell"/>
</dbReference>
<dbReference type="Pfam" id="PF03941">
    <property type="entry name" value="INCENP_ARK-bind"/>
    <property type="match status" value="1"/>
</dbReference>
<evidence type="ECO:0000256" key="8">
    <source>
        <dbReference type="SAM" id="MobiDB-lite"/>
    </source>
</evidence>
<organism evidence="10">
    <name type="scientific">Ixodes ricinus</name>
    <name type="common">Common tick</name>
    <name type="synonym">Acarus ricinus</name>
    <dbReference type="NCBI Taxonomy" id="34613"/>
    <lineage>
        <taxon>Eukaryota</taxon>
        <taxon>Metazoa</taxon>
        <taxon>Ecdysozoa</taxon>
        <taxon>Arthropoda</taxon>
        <taxon>Chelicerata</taxon>
        <taxon>Arachnida</taxon>
        <taxon>Acari</taxon>
        <taxon>Parasitiformes</taxon>
        <taxon>Ixodida</taxon>
        <taxon>Ixodoidea</taxon>
        <taxon>Ixodidae</taxon>
        <taxon>Ixodinae</taxon>
        <taxon>Ixodes</taxon>
    </lineage>
</organism>
<dbReference type="EMBL" id="GEFM01004325">
    <property type="protein sequence ID" value="JAP71471.1"/>
    <property type="molecule type" value="mRNA"/>
</dbReference>
<proteinExistence type="evidence at transcript level"/>
<feature type="compositionally biased region" description="Basic and acidic residues" evidence="8">
    <location>
        <begin position="436"/>
        <end position="460"/>
    </location>
</feature>
<protein>
    <submittedName>
        <fullName evidence="10">Putative inner centromere protein</fullName>
    </submittedName>
</protein>
<evidence type="ECO:0000256" key="4">
    <source>
        <dbReference type="ARBA" id="ARBA00022490"/>
    </source>
</evidence>
<evidence type="ECO:0000256" key="2">
    <source>
        <dbReference type="ARBA" id="ARBA00004186"/>
    </source>
</evidence>
<feature type="compositionally biased region" description="Polar residues" evidence="8">
    <location>
        <begin position="127"/>
        <end position="160"/>
    </location>
</feature>
<feature type="region of interest" description="Disordered" evidence="8">
    <location>
        <begin position="599"/>
        <end position="659"/>
    </location>
</feature>
<feature type="compositionally biased region" description="Basic and acidic residues" evidence="8">
    <location>
        <begin position="405"/>
        <end position="428"/>
    </location>
</feature>